<proteinExistence type="predicted"/>
<reference evidence="2" key="1">
    <citation type="submission" date="2021-02" db="EMBL/GenBank/DDBJ databases">
        <authorList>
            <person name="Dougan E. K."/>
            <person name="Rhodes N."/>
            <person name="Thang M."/>
            <person name="Chan C."/>
        </authorList>
    </citation>
    <scope>NUCLEOTIDE SEQUENCE</scope>
</reference>
<dbReference type="EMBL" id="CAJNDS010000379">
    <property type="protein sequence ID" value="CAE7199259.1"/>
    <property type="molecule type" value="Genomic_DNA"/>
</dbReference>
<evidence type="ECO:0000313" key="3">
    <source>
        <dbReference type="EMBL" id="CAE7460498.1"/>
    </source>
</evidence>
<sequence>MSGILLGDTQLVESINSIIKLISTRCAKIDIASLSARVILKKASAFARAGSAFRSAHDDTISKRWSAIKSRAFPILQDMIAVGQDYKVAMNAADRFRPTDTMTLRTLHASLGNTNLAAALPELKQALGTVAGQLQWLCSMQDAKFKWVANAVVKWHKASKAFMSSDAVGSLWSAVASTVLYVKTPSESNDLLALQAASHRSHDHMVLLKTTHDGRLEPLLDERGLLQFSSSPNVFRQCYATCQDEESTICLMAMRVLYQEKGLLGWLDSADQLPALQDVGAGVAAHRDIDSAPLWRPWRPYNHAALAGERDNNFMQLTVKQRAGDEDAPDTSNAGAEGVLDEEGQRRVLENHEDVNAGYGLGDDSQEASEEMAAGLFEDADAVDSANAATIKAAAGVMKSRADGGTSNADLRKIEQASEMLSNTLAQPSGLTGAELEEEALLLLIRQHNAQAQDAGVKRTSQDATAASSNPKRLRGTDYSDLLKQFENKMVSSDEDEADDSDFIEDAEDDAVARTSESAATISKVSLPAEATQGRQQQQPLHRPSTYKKAYKLWHEAFAETISAIDDAAERGKLPIGHADEISVLVRLPQGHDTDLQLQCYELVYVKWVNAAEREGRLARVDAANRVVWSPASLFGRTVPTEVFDLARYQCLISAAGACSRRVRGSGTGELRDQLPSTVCRFVNFLKVAIMHANEDCPDC</sequence>
<comment type="caution">
    <text evidence="2">The sequence shown here is derived from an EMBL/GenBank/DDBJ whole genome shotgun (WGS) entry which is preliminary data.</text>
</comment>
<feature type="compositionally biased region" description="Polar residues" evidence="1">
    <location>
        <begin position="462"/>
        <end position="471"/>
    </location>
</feature>
<evidence type="ECO:0000313" key="4">
    <source>
        <dbReference type="Proteomes" id="UP000604046"/>
    </source>
</evidence>
<organism evidence="2 4">
    <name type="scientific">Symbiodinium natans</name>
    <dbReference type="NCBI Taxonomy" id="878477"/>
    <lineage>
        <taxon>Eukaryota</taxon>
        <taxon>Sar</taxon>
        <taxon>Alveolata</taxon>
        <taxon>Dinophyceae</taxon>
        <taxon>Suessiales</taxon>
        <taxon>Symbiodiniaceae</taxon>
        <taxon>Symbiodinium</taxon>
    </lineage>
</organism>
<evidence type="ECO:0000313" key="2">
    <source>
        <dbReference type="EMBL" id="CAE7199259.1"/>
    </source>
</evidence>
<keyword evidence="4" id="KW-1185">Reference proteome</keyword>
<evidence type="ECO:0000256" key="1">
    <source>
        <dbReference type="SAM" id="MobiDB-lite"/>
    </source>
</evidence>
<accession>A0A812J8F7</accession>
<feature type="region of interest" description="Disordered" evidence="1">
    <location>
        <begin position="509"/>
        <end position="544"/>
    </location>
</feature>
<feature type="compositionally biased region" description="Polar residues" evidence="1">
    <location>
        <begin position="515"/>
        <end position="524"/>
    </location>
</feature>
<gene>
    <name evidence="3" type="ORF">SNAT2548_LOCUS25561</name>
    <name evidence="2" type="ORF">SNAT2548_LOCUS5827</name>
</gene>
<feature type="region of interest" description="Disordered" evidence="1">
    <location>
        <begin position="454"/>
        <end position="478"/>
    </location>
</feature>
<dbReference type="AlphaFoldDB" id="A0A812J8F7"/>
<dbReference type="EMBL" id="CAJNDS010002400">
    <property type="protein sequence ID" value="CAE7460498.1"/>
    <property type="molecule type" value="Genomic_DNA"/>
</dbReference>
<feature type="region of interest" description="Disordered" evidence="1">
    <location>
        <begin position="322"/>
        <end position="346"/>
    </location>
</feature>
<name>A0A812J8F7_9DINO</name>
<dbReference type="Proteomes" id="UP000604046">
    <property type="component" value="Unassembled WGS sequence"/>
</dbReference>
<dbReference type="OrthoDB" id="439410at2759"/>
<protein>
    <submittedName>
        <fullName evidence="2">Uncharacterized protein</fullName>
    </submittedName>
</protein>